<dbReference type="RefSeq" id="WP_143068488.1">
    <property type="nucleotide sequence ID" value="NZ_FOFJ01000022.1"/>
</dbReference>
<dbReference type="Pfam" id="PF20280">
    <property type="entry name" value="CTD4"/>
    <property type="match status" value="1"/>
</dbReference>
<evidence type="ECO:0000313" key="3">
    <source>
        <dbReference type="Proteomes" id="UP000199267"/>
    </source>
</evidence>
<dbReference type="InterPro" id="IPR046916">
    <property type="entry name" value="ABC-3C_CTD4"/>
</dbReference>
<feature type="domain" description="ABC-three component systems C-terminal" evidence="1">
    <location>
        <begin position="175"/>
        <end position="392"/>
    </location>
</feature>
<proteinExistence type="predicted"/>
<dbReference type="Proteomes" id="UP000199267">
    <property type="component" value="Unassembled WGS sequence"/>
</dbReference>
<dbReference type="InterPro" id="IPR009003">
    <property type="entry name" value="Peptidase_S1_PA"/>
</dbReference>
<organism evidence="2 3">
    <name type="scientific">Azotobacter beijerinckii</name>
    <dbReference type="NCBI Taxonomy" id="170623"/>
    <lineage>
        <taxon>Bacteria</taxon>
        <taxon>Pseudomonadati</taxon>
        <taxon>Pseudomonadota</taxon>
        <taxon>Gammaproteobacteria</taxon>
        <taxon>Pseudomonadales</taxon>
        <taxon>Pseudomonadaceae</taxon>
        <taxon>Azotobacter</taxon>
    </lineage>
</organism>
<dbReference type="EMBL" id="FOFJ01000022">
    <property type="protein sequence ID" value="SEQ93554.1"/>
    <property type="molecule type" value="Genomic_DNA"/>
</dbReference>
<protein>
    <recommendedName>
        <fullName evidence="1">ABC-three component systems C-terminal domain-containing protein</fullName>
    </recommendedName>
</protein>
<evidence type="ECO:0000313" key="2">
    <source>
        <dbReference type="EMBL" id="SEQ93554.1"/>
    </source>
</evidence>
<gene>
    <name evidence="2" type="ORF">SAMN04244573_02557</name>
</gene>
<name>A0A1H9K350_9GAMM</name>
<dbReference type="SUPFAM" id="SSF50494">
    <property type="entry name" value="Trypsin-like serine proteases"/>
    <property type="match status" value="1"/>
</dbReference>
<sequence>MAVDELIISYAVKVNAGSGVLISALSQEFSYVLTARHVIGDHPEVSRDGRAINVIEPPYHHPDVDCSIIKVEYQADIKQRTWMGVLPAGSRISYVGYPRSNVGTGRPYKIYTGSPNDLAHQIIVCNLDNNPSQESIEGMSGGGVYYIDGHLPYLWGVESRMDDEDPEARYGRIRCFPISRFEEIIETHKLVQIAPFYMGCFSNFKDDIFYFNAANPVNVQKLRQKLIEQAEWLIDQGMPAPHDLMVRYLRELLIGDDEPDVTVMGRKLWVAYFEFVIVCSILDDVDIIDEAYLKTLDRKRRFMYSSSADNWIRKLSEIFKAAKDMLDANGAMLVNSPQENAIGVPDPEDLEEVIGDIASSPRFRELSRIDNAHGEIYKTYSIAHLKGLRNEHVLNKHREYGSSTVGKQLSIFKGYYGSAIKEGS</sequence>
<accession>A0A1H9K350</accession>
<reference evidence="2 3" key="1">
    <citation type="submission" date="2016-10" db="EMBL/GenBank/DDBJ databases">
        <authorList>
            <person name="de Groot N.N."/>
        </authorList>
    </citation>
    <scope>NUCLEOTIDE SEQUENCE [LARGE SCALE GENOMIC DNA]</scope>
    <source>
        <strain evidence="2 3">DSM 378</strain>
    </source>
</reference>
<evidence type="ECO:0000259" key="1">
    <source>
        <dbReference type="Pfam" id="PF20280"/>
    </source>
</evidence>
<dbReference type="AlphaFoldDB" id="A0A1H9K350"/>